<evidence type="ECO:0000256" key="1">
    <source>
        <dbReference type="ARBA" id="ARBA00009451"/>
    </source>
</evidence>
<evidence type="ECO:0000256" key="5">
    <source>
        <dbReference type="ARBA" id="ARBA00023274"/>
    </source>
</evidence>
<dbReference type="InterPro" id="IPR001063">
    <property type="entry name" value="Ribosomal_uL22"/>
</dbReference>
<dbReference type="PANTHER" id="PTHR13501:SF8">
    <property type="entry name" value="LARGE RIBOSOMAL SUBUNIT PROTEIN UL22M"/>
    <property type="match status" value="1"/>
</dbReference>
<evidence type="ECO:0000313" key="12">
    <source>
        <dbReference type="EMBL" id="VFJ99609.1"/>
    </source>
</evidence>
<evidence type="ECO:0000256" key="7">
    <source>
        <dbReference type="HAMAP-Rule" id="MF_01331"/>
    </source>
</evidence>
<comment type="subunit">
    <text evidence="7 9">Part of the 50S ribosomal subunit.</text>
</comment>
<comment type="function">
    <text evidence="7 10">This protein binds specifically to 23S rRNA; its binding is stimulated by other ribosomal proteins, e.g., L4, L17, and L20. It is important during the early stages of 50S assembly. It makes multiple contacts with different domains of the 23S rRNA in the assembled 50S subunit and ribosome.</text>
</comment>
<comment type="function">
    <text evidence="7">The globular domain of the protein is located near the polypeptide exit tunnel on the outside of the subunit, while an extended beta-hairpin is found that lines the wall of the exit tunnel in the center of the 70S ribosome.</text>
</comment>
<comment type="similarity">
    <text evidence="1 7 8">Belongs to the universal ribosomal protein uL22 family.</text>
</comment>
<dbReference type="HAMAP" id="MF_01331_B">
    <property type="entry name" value="Ribosomal_uL22_B"/>
    <property type="match status" value="1"/>
</dbReference>
<dbReference type="GO" id="GO:0019843">
    <property type="term" value="F:rRNA binding"/>
    <property type="evidence" value="ECO:0007669"/>
    <property type="project" value="UniProtKB-UniRule"/>
</dbReference>
<evidence type="ECO:0000256" key="8">
    <source>
        <dbReference type="RuleBase" id="RU004005"/>
    </source>
</evidence>
<evidence type="ECO:0000256" key="9">
    <source>
        <dbReference type="RuleBase" id="RU004006"/>
    </source>
</evidence>
<evidence type="ECO:0000313" key="11">
    <source>
        <dbReference type="EMBL" id="VFJ99596.1"/>
    </source>
</evidence>
<dbReference type="PANTHER" id="PTHR13501">
    <property type="entry name" value="CHLOROPLAST 50S RIBOSOMAL PROTEIN L22-RELATED"/>
    <property type="match status" value="1"/>
</dbReference>
<dbReference type="InterPro" id="IPR036394">
    <property type="entry name" value="Ribosomal_uL22_sf"/>
</dbReference>
<dbReference type="InterPro" id="IPR018260">
    <property type="entry name" value="Ribosomal_uL22_CS"/>
</dbReference>
<reference evidence="12" key="1">
    <citation type="submission" date="2019-02" db="EMBL/GenBank/DDBJ databases">
        <authorList>
            <person name="Gruber-Vodicka R. H."/>
            <person name="Seah K. B. B."/>
        </authorList>
    </citation>
    <scope>NUCLEOTIDE SEQUENCE</scope>
    <source>
        <strain evidence="13">BECK_SA2B12</strain>
        <strain evidence="11">BECK_SA2B15</strain>
        <strain evidence="12">BECK_SA2B20</strain>
    </source>
</reference>
<accession>A0A450V4B9</accession>
<dbReference type="SUPFAM" id="SSF54843">
    <property type="entry name" value="Ribosomal protein L22"/>
    <property type="match status" value="1"/>
</dbReference>
<dbReference type="Pfam" id="PF00237">
    <property type="entry name" value="Ribosomal_L22"/>
    <property type="match status" value="1"/>
</dbReference>
<keyword evidence="4 7" id="KW-0689">Ribosomal protein</keyword>
<dbReference type="NCBIfam" id="TIGR01044">
    <property type="entry name" value="rplV_bact"/>
    <property type="match status" value="1"/>
</dbReference>
<dbReference type="CDD" id="cd00336">
    <property type="entry name" value="Ribosomal_L22"/>
    <property type="match status" value="1"/>
</dbReference>
<organism evidence="12">
    <name type="scientific">Candidatus Kentrum eta</name>
    <dbReference type="NCBI Taxonomy" id="2126337"/>
    <lineage>
        <taxon>Bacteria</taxon>
        <taxon>Pseudomonadati</taxon>
        <taxon>Pseudomonadota</taxon>
        <taxon>Gammaproteobacteria</taxon>
        <taxon>Candidatus Kentrum</taxon>
    </lineage>
</organism>
<dbReference type="PROSITE" id="PS00464">
    <property type="entry name" value="RIBOSOMAL_L22"/>
    <property type="match status" value="1"/>
</dbReference>
<evidence type="ECO:0000256" key="3">
    <source>
        <dbReference type="ARBA" id="ARBA00022884"/>
    </source>
</evidence>
<evidence type="ECO:0000313" key="13">
    <source>
        <dbReference type="EMBL" id="VFK03890.1"/>
    </source>
</evidence>
<proteinExistence type="inferred from homology"/>
<dbReference type="InterPro" id="IPR005727">
    <property type="entry name" value="Ribosomal_uL22_bac/chlpt-type"/>
</dbReference>
<evidence type="ECO:0000256" key="6">
    <source>
        <dbReference type="ARBA" id="ARBA00035207"/>
    </source>
</evidence>
<dbReference type="EMBL" id="CAADFI010000163">
    <property type="protein sequence ID" value="VFJ99609.1"/>
    <property type="molecule type" value="Genomic_DNA"/>
</dbReference>
<protein>
    <recommendedName>
        <fullName evidence="6 7">Large ribosomal subunit protein uL22</fullName>
    </recommendedName>
</protein>
<evidence type="ECO:0000256" key="4">
    <source>
        <dbReference type="ARBA" id="ARBA00022980"/>
    </source>
</evidence>
<dbReference type="EMBL" id="CAADFG010000166">
    <property type="protein sequence ID" value="VFJ99596.1"/>
    <property type="molecule type" value="Genomic_DNA"/>
</dbReference>
<keyword evidence="3 7" id="KW-0694">RNA-binding</keyword>
<keyword evidence="2 7" id="KW-0699">rRNA-binding</keyword>
<evidence type="ECO:0000256" key="2">
    <source>
        <dbReference type="ARBA" id="ARBA00022730"/>
    </source>
</evidence>
<keyword evidence="5 7" id="KW-0687">Ribonucleoprotein</keyword>
<dbReference type="GO" id="GO:0003735">
    <property type="term" value="F:structural constituent of ribosome"/>
    <property type="evidence" value="ECO:0007669"/>
    <property type="project" value="InterPro"/>
</dbReference>
<dbReference type="InterPro" id="IPR047867">
    <property type="entry name" value="Ribosomal_uL22_bac/org-type"/>
</dbReference>
<dbReference type="Gene3D" id="3.90.470.10">
    <property type="entry name" value="Ribosomal protein L22/L17"/>
    <property type="match status" value="1"/>
</dbReference>
<gene>
    <name evidence="7" type="primary">rplV</name>
    <name evidence="11" type="ORF">BECKH772A_GA0070896_101666</name>
    <name evidence="12" type="ORF">BECKH772B_GA0070898_101636</name>
    <name evidence="13" type="ORF">BECKH772C_GA0070978_101497</name>
</gene>
<dbReference type="GO" id="GO:0006412">
    <property type="term" value="P:translation"/>
    <property type="evidence" value="ECO:0007669"/>
    <property type="project" value="UniProtKB-UniRule"/>
</dbReference>
<dbReference type="AlphaFoldDB" id="A0A450V4B9"/>
<evidence type="ECO:0000256" key="10">
    <source>
        <dbReference type="RuleBase" id="RU004008"/>
    </source>
</evidence>
<sequence>MNVTAKLKFARISPQKARLVANQIRGLPVGQAMDFLILSKKKASGVIKKVLNSAIENADHNEGIDIDKLHVGVICIDQGPSYKRIQARARGRASRVLKRTSHIVITVSDI</sequence>
<name>A0A450V4B9_9GAMM</name>
<dbReference type="GO" id="GO:0022625">
    <property type="term" value="C:cytosolic large ribosomal subunit"/>
    <property type="evidence" value="ECO:0007669"/>
    <property type="project" value="TreeGrafter"/>
</dbReference>
<dbReference type="EMBL" id="CAADFJ010000149">
    <property type="protein sequence ID" value="VFK03890.1"/>
    <property type="molecule type" value="Genomic_DNA"/>
</dbReference>